<dbReference type="Proteomes" id="UP000839513">
    <property type="component" value="Unassembled WGS sequence"/>
</dbReference>
<dbReference type="PROSITE" id="PS50943">
    <property type="entry name" value="HTH_CROC1"/>
    <property type="match status" value="1"/>
</dbReference>
<proteinExistence type="predicted"/>
<feature type="domain" description="HTH cro/C1-type" evidence="1">
    <location>
        <begin position="174"/>
        <end position="201"/>
    </location>
</feature>
<dbReference type="Gene3D" id="1.10.260.40">
    <property type="entry name" value="lambda repressor-like DNA-binding domains"/>
    <property type="match status" value="1"/>
</dbReference>
<evidence type="ECO:0000313" key="2">
    <source>
        <dbReference type="EMBL" id="MHS98893.1"/>
    </source>
</evidence>
<dbReference type="GO" id="GO:0003677">
    <property type="term" value="F:DNA binding"/>
    <property type="evidence" value="ECO:0007669"/>
    <property type="project" value="InterPro"/>
</dbReference>
<dbReference type="AlphaFoldDB" id="A0A3J5QZS7"/>
<comment type="caution">
    <text evidence="2">The sequence shown here is derived from an EMBL/GenBank/DDBJ whole genome shotgun (WGS) entry which is preliminary data.</text>
</comment>
<dbReference type="SMART" id="SM00530">
    <property type="entry name" value="HTH_XRE"/>
    <property type="match status" value="1"/>
</dbReference>
<dbReference type="CDD" id="cd00093">
    <property type="entry name" value="HTH_XRE"/>
    <property type="match status" value="1"/>
</dbReference>
<dbReference type="SUPFAM" id="SSF47413">
    <property type="entry name" value="lambda repressor-like DNA-binding domains"/>
    <property type="match status" value="1"/>
</dbReference>
<name>A0A3J5QZS7_SALER</name>
<sequence length="211" mass="23040">MNKFKDITVLHIESSDHTAGALSPAVEREIDTADIVINGGEVVKNRVNQVETPGVKTELTTFKGLTLEPETAFRQIAALIEAGLIISVTDTNDKSELSDCVFILAKRYAEAAHDYAQKIRGSAATETQLAPAEVMLNVDMSTIGKRIGVVRVNQRMCTEELENAIHAPEGSVFRWETGKAIPSSQYIDILARTLNVSVTWLLTGKEIAKES</sequence>
<dbReference type="InterPro" id="IPR001387">
    <property type="entry name" value="Cro/C1-type_HTH"/>
</dbReference>
<protein>
    <submittedName>
        <fullName evidence="2">Helix-turn-helix domain-containing protein</fullName>
    </submittedName>
</protein>
<evidence type="ECO:0000259" key="1">
    <source>
        <dbReference type="PROSITE" id="PS50943"/>
    </source>
</evidence>
<dbReference type="InterPro" id="IPR010982">
    <property type="entry name" value="Lambda_DNA-bd_dom_sf"/>
</dbReference>
<dbReference type="EMBL" id="RNUA01000050">
    <property type="protein sequence ID" value="MHS98893.1"/>
    <property type="molecule type" value="Genomic_DNA"/>
</dbReference>
<accession>A0A3J5QZS7</accession>
<reference evidence="2" key="1">
    <citation type="submission" date="2018-11" db="EMBL/GenBank/DDBJ databases">
        <authorList>
            <consortium name="PulseNet: The National Subtyping Network for Foodborne Disease Surveillance"/>
            <person name="Tarr C.L."/>
            <person name="Trees E."/>
            <person name="Katz L.S."/>
            <person name="Carleton-Romer H.A."/>
            <person name="Stroika S."/>
            <person name="Kucerova Z."/>
            <person name="Roache K.F."/>
            <person name="Sabol A.L."/>
            <person name="Besser J."/>
            <person name="Gerner-Smidt P."/>
        </authorList>
    </citation>
    <scope>NUCLEOTIDE SEQUENCE [LARGE SCALE GENOMIC DNA]</scope>
    <source>
        <strain evidence="2">PNUSAS059687</strain>
    </source>
</reference>
<dbReference type="Pfam" id="PF01381">
    <property type="entry name" value="HTH_3"/>
    <property type="match status" value="1"/>
</dbReference>
<gene>
    <name evidence="2" type="ORF">EEN88_13840</name>
</gene>
<organism evidence="2">
    <name type="scientific">Salmonella enterica</name>
    <name type="common">Salmonella choleraesuis</name>
    <dbReference type="NCBI Taxonomy" id="28901"/>
    <lineage>
        <taxon>Bacteria</taxon>
        <taxon>Pseudomonadati</taxon>
        <taxon>Pseudomonadota</taxon>
        <taxon>Gammaproteobacteria</taxon>
        <taxon>Enterobacterales</taxon>
        <taxon>Enterobacteriaceae</taxon>
        <taxon>Salmonella</taxon>
    </lineage>
</organism>